<name>A0ABU9F4C7_9ENTR</name>
<evidence type="ECO:0000256" key="10">
    <source>
        <dbReference type="SAM" id="Phobius"/>
    </source>
</evidence>
<organism evidence="11 12">
    <name type="scientific">Raoultella lignicola</name>
    <dbReference type="NCBI Taxonomy" id="3040939"/>
    <lineage>
        <taxon>Bacteria</taxon>
        <taxon>Pseudomonadati</taxon>
        <taxon>Pseudomonadota</taxon>
        <taxon>Gammaproteobacteria</taxon>
        <taxon>Enterobacterales</taxon>
        <taxon>Enterobacteriaceae</taxon>
        <taxon>Klebsiella/Raoultella group</taxon>
        <taxon>Raoultella</taxon>
    </lineage>
</organism>
<comment type="similarity">
    <text evidence="2">Belongs to the GSP M family.</text>
</comment>
<keyword evidence="6 10" id="KW-0812">Transmembrane</keyword>
<proteinExistence type="inferred from homology"/>
<protein>
    <submittedName>
        <fullName evidence="11">Type II secretion system protein M</fullName>
    </submittedName>
</protein>
<comment type="caution">
    <text evidence="11">The sequence shown here is derived from an EMBL/GenBank/DDBJ whole genome shotgun (WGS) entry which is preliminary data.</text>
</comment>
<feature type="transmembrane region" description="Helical" evidence="10">
    <location>
        <begin position="18"/>
        <end position="39"/>
    </location>
</feature>
<dbReference type="InterPro" id="IPR007690">
    <property type="entry name" value="T2SS_GspM"/>
</dbReference>
<evidence type="ECO:0000256" key="8">
    <source>
        <dbReference type="ARBA" id="ARBA00022989"/>
    </source>
</evidence>
<evidence type="ECO:0000313" key="12">
    <source>
        <dbReference type="Proteomes" id="UP001312893"/>
    </source>
</evidence>
<evidence type="ECO:0000313" key="11">
    <source>
        <dbReference type="EMBL" id="MEL0550364.1"/>
    </source>
</evidence>
<keyword evidence="7" id="KW-0653">Protein transport</keyword>
<evidence type="ECO:0000256" key="9">
    <source>
        <dbReference type="ARBA" id="ARBA00023136"/>
    </source>
</evidence>
<dbReference type="Gene3D" id="3.30.1360.100">
    <property type="entry name" value="General secretion pathway protein M, EpsM"/>
    <property type="match status" value="1"/>
</dbReference>
<dbReference type="Pfam" id="PF04612">
    <property type="entry name" value="T2SSM"/>
    <property type="match status" value="1"/>
</dbReference>
<keyword evidence="8 10" id="KW-1133">Transmembrane helix</keyword>
<keyword evidence="9 10" id="KW-0472">Membrane</keyword>
<dbReference type="Proteomes" id="UP001312893">
    <property type="component" value="Unassembled WGS sequence"/>
</dbReference>
<evidence type="ECO:0000256" key="5">
    <source>
        <dbReference type="ARBA" id="ARBA00022519"/>
    </source>
</evidence>
<evidence type="ECO:0000256" key="3">
    <source>
        <dbReference type="ARBA" id="ARBA00022448"/>
    </source>
</evidence>
<evidence type="ECO:0000256" key="6">
    <source>
        <dbReference type="ARBA" id="ARBA00022692"/>
    </source>
</evidence>
<comment type="subcellular location">
    <subcellularLocation>
        <location evidence="1">Cell inner membrane</location>
        <topology evidence="1">Single-pass membrane protein</topology>
    </subcellularLocation>
</comment>
<keyword evidence="12" id="KW-1185">Reference proteome</keyword>
<accession>A0ABU9F4C7</accession>
<evidence type="ECO:0000256" key="7">
    <source>
        <dbReference type="ARBA" id="ARBA00022927"/>
    </source>
</evidence>
<evidence type="ECO:0000256" key="4">
    <source>
        <dbReference type="ARBA" id="ARBA00022475"/>
    </source>
</evidence>
<keyword evidence="5" id="KW-0997">Cell inner membrane</keyword>
<reference evidence="11 12" key="1">
    <citation type="submission" date="2024-04" db="EMBL/GenBank/DDBJ databases">
        <title>Two novel Raoultella species associated with bleeding cankers of broadleaf hosts, Raoultella scottia sp. nov. and Raoultella lignicola sp. nov.</title>
        <authorList>
            <person name="Brady C.L."/>
        </authorList>
    </citation>
    <scope>NUCLEOTIDE SEQUENCE [LARGE SCALE GENOMIC DNA]</scope>
    <source>
        <strain evidence="11 12">TW_WC1a.1</strain>
    </source>
</reference>
<evidence type="ECO:0000256" key="2">
    <source>
        <dbReference type="ARBA" id="ARBA00010637"/>
    </source>
</evidence>
<keyword evidence="4" id="KW-1003">Cell membrane</keyword>
<dbReference type="InterPro" id="IPR023229">
    <property type="entry name" value="T2SS_M_periplasmic_sf"/>
</dbReference>
<evidence type="ECO:0000256" key="1">
    <source>
        <dbReference type="ARBA" id="ARBA00004377"/>
    </source>
</evidence>
<keyword evidence="3" id="KW-0813">Transport</keyword>
<gene>
    <name evidence="11" type="ORF">QFI96_001440</name>
</gene>
<dbReference type="EMBL" id="JARXNK020000094">
    <property type="protein sequence ID" value="MEL0550364.1"/>
    <property type="molecule type" value="Genomic_DNA"/>
</dbReference>
<dbReference type="SUPFAM" id="SSF103054">
    <property type="entry name" value="General secretion pathway protein M, EpsM"/>
    <property type="match status" value="1"/>
</dbReference>
<dbReference type="RefSeq" id="WP_123757440.1">
    <property type="nucleotide sequence ID" value="NZ_JARXNK020000094.1"/>
</dbReference>
<sequence>MADVRALWQQRTRREQGLLIGMGVLLLAGTIWSAIWQPWLNREAQWQQTLAKEQASLRWMQQQTPRLQQLARQQPAAPATATSEELSAVVMREATSQALTIVRLQPQGARVNVTLQPCTFQALIAWLDLLARQGILAPTLAVSADPARPGRVTVNTLILERQHEQ</sequence>